<keyword evidence="1" id="KW-0732">Signal</keyword>
<evidence type="ECO:0000256" key="1">
    <source>
        <dbReference type="SAM" id="SignalP"/>
    </source>
</evidence>
<dbReference type="RefSeq" id="WP_146788926.1">
    <property type="nucleotide sequence ID" value="NZ_BAABIO010000003.1"/>
</dbReference>
<dbReference type="KEGG" id="fgg:FSB75_14425"/>
<dbReference type="Proteomes" id="UP000321204">
    <property type="component" value="Chromosome"/>
</dbReference>
<evidence type="ECO:0008006" key="4">
    <source>
        <dbReference type="Google" id="ProtNLM"/>
    </source>
</evidence>
<dbReference type="OrthoDB" id="665361at2"/>
<gene>
    <name evidence="2" type="ORF">FSB75_14425</name>
</gene>
<dbReference type="EMBL" id="CP042433">
    <property type="protein sequence ID" value="QEC57046.1"/>
    <property type="molecule type" value="Genomic_DNA"/>
</dbReference>
<feature type="chain" id="PRO_5023029205" description="Outer membrane beta-barrel protein" evidence="1">
    <location>
        <begin position="20"/>
        <end position="292"/>
    </location>
</feature>
<accession>A0A5B8UKT4</accession>
<dbReference type="AlphaFoldDB" id="A0A5B8UKT4"/>
<organism evidence="2 3">
    <name type="scientific">Flavisolibacter ginsenosidimutans</name>
    <dbReference type="NCBI Taxonomy" id="661481"/>
    <lineage>
        <taxon>Bacteria</taxon>
        <taxon>Pseudomonadati</taxon>
        <taxon>Bacteroidota</taxon>
        <taxon>Chitinophagia</taxon>
        <taxon>Chitinophagales</taxon>
        <taxon>Chitinophagaceae</taxon>
        <taxon>Flavisolibacter</taxon>
    </lineage>
</organism>
<protein>
    <recommendedName>
        <fullName evidence="4">Outer membrane beta-barrel protein</fullName>
    </recommendedName>
</protein>
<sequence>MKPTLLTAFGLLAATALNAQFSLQPQAGFEQSRTSLNYSNGLSALNNANVKAGLKMDYRLKGGHSPFINLTTTPSPASFVFDNSGTLINRVQSSVPKLMLQAGYQYSSKAIQLGKKSSSVKNVPTTLQENTATQQHRCGMYRSRCAERRANKMNAVNNALNMRLQPSLALAYVPSATARLMPKGDGQEYEAANWKTAIVPSMGFEFAKGKQRLFTLNVFYTKPLSQSEQTATLASGVKAVSVPLQAKTSSWGITLGIPFSFAKTPQLKAVQTKTFERKECHRNHYRRCMRVQ</sequence>
<feature type="signal peptide" evidence="1">
    <location>
        <begin position="1"/>
        <end position="19"/>
    </location>
</feature>
<evidence type="ECO:0000313" key="3">
    <source>
        <dbReference type="Proteomes" id="UP000321204"/>
    </source>
</evidence>
<name>A0A5B8UKT4_9BACT</name>
<reference evidence="2 3" key="1">
    <citation type="journal article" date="2015" name="Int. J. Syst. Evol. Microbiol.">
        <title>Flavisolibacter ginsenosidimutans sp. nov., with ginsenoside-converting activity isolated from soil used for cultivating ginseng.</title>
        <authorList>
            <person name="Zhao Y."/>
            <person name="Liu Q."/>
            <person name="Kang M.S."/>
            <person name="Jin F."/>
            <person name="Yu H."/>
            <person name="Im W.T."/>
        </authorList>
    </citation>
    <scope>NUCLEOTIDE SEQUENCE [LARGE SCALE GENOMIC DNA]</scope>
    <source>
        <strain evidence="2 3">Gsoil 636</strain>
    </source>
</reference>
<evidence type="ECO:0000313" key="2">
    <source>
        <dbReference type="EMBL" id="QEC57046.1"/>
    </source>
</evidence>
<keyword evidence="3" id="KW-1185">Reference proteome</keyword>
<proteinExistence type="predicted"/>